<evidence type="ECO:0000259" key="2">
    <source>
        <dbReference type="Pfam" id="PF01370"/>
    </source>
</evidence>
<keyword evidence="4" id="KW-1185">Reference proteome</keyword>
<feature type="domain" description="NAD-dependent epimerase/dehydratase" evidence="2">
    <location>
        <begin position="27"/>
        <end position="259"/>
    </location>
</feature>
<dbReference type="PROSITE" id="PS00061">
    <property type="entry name" value="ADH_SHORT"/>
    <property type="match status" value="1"/>
</dbReference>
<dbReference type="SUPFAM" id="SSF51735">
    <property type="entry name" value="NAD(P)-binding Rossmann-fold domains"/>
    <property type="match status" value="1"/>
</dbReference>
<dbReference type="OMA" id="KLIPLMC"/>
<dbReference type="EMBL" id="GL883021">
    <property type="protein sequence ID" value="EGG17326.1"/>
    <property type="molecule type" value="Genomic_DNA"/>
</dbReference>
<dbReference type="AlphaFoldDB" id="F4Q5R7"/>
<dbReference type="PANTHER" id="PTHR43000">
    <property type="entry name" value="DTDP-D-GLUCOSE 4,6-DEHYDRATASE-RELATED"/>
    <property type="match status" value="1"/>
</dbReference>
<dbReference type="InterPro" id="IPR036291">
    <property type="entry name" value="NAD(P)-bd_dom_sf"/>
</dbReference>
<evidence type="ECO:0000313" key="4">
    <source>
        <dbReference type="Proteomes" id="UP000007797"/>
    </source>
</evidence>
<dbReference type="OrthoDB" id="331544at2759"/>
<dbReference type="InterPro" id="IPR001509">
    <property type="entry name" value="Epimerase_deHydtase"/>
</dbReference>
<name>F4Q5R7_CACFS</name>
<dbReference type="Proteomes" id="UP000007797">
    <property type="component" value="Unassembled WGS sequence"/>
</dbReference>
<dbReference type="Pfam" id="PF01370">
    <property type="entry name" value="Epimerase"/>
    <property type="match status" value="1"/>
</dbReference>
<proteinExistence type="inferred from homology"/>
<dbReference type="Gene3D" id="3.40.50.720">
    <property type="entry name" value="NAD(P)-binding Rossmann-like Domain"/>
    <property type="match status" value="1"/>
</dbReference>
<dbReference type="Gene3D" id="3.90.25.10">
    <property type="entry name" value="UDP-galactose 4-epimerase, domain 1"/>
    <property type="match status" value="1"/>
</dbReference>
<comment type="similarity">
    <text evidence="1">Belongs to the NAD(P)-dependent epimerase/dehydratase family.</text>
</comment>
<gene>
    <name evidence="3" type="primary">tgds</name>
    <name evidence="3" type="ORF">DFA_08321</name>
</gene>
<organism evidence="3 4">
    <name type="scientific">Cavenderia fasciculata</name>
    <name type="common">Slime mold</name>
    <name type="synonym">Dictyostelium fasciculatum</name>
    <dbReference type="NCBI Taxonomy" id="261658"/>
    <lineage>
        <taxon>Eukaryota</taxon>
        <taxon>Amoebozoa</taxon>
        <taxon>Evosea</taxon>
        <taxon>Eumycetozoa</taxon>
        <taxon>Dictyostelia</taxon>
        <taxon>Acytosteliales</taxon>
        <taxon>Cavenderiaceae</taxon>
        <taxon>Cavenderia</taxon>
    </lineage>
</organism>
<dbReference type="GO" id="GO:0009225">
    <property type="term" value="P:nucleotide-sugar metabolic process"/>
    <property type="evidence" value="ECO:0007669"/>
    <property type="project" value="UniProtKB-ARBA"/>
</dbReference>
<sequence>MQDIDFQPNEKEQKEVKEEEEYKPKNILLTGGAGFIGSHLTIHLCKKYIQSNARIIVLDKLDYCSSLKNLSEIEHYTNYRFYKGSILEKKLVKQILTDESIDTVIHLAAYSHVDASFKDSLKFTKNNIMGTHVLLDECRKYGGIQRFINVSTDEVYGSQPEQTDIDEQCNYRPTNPYSASKASAELLVLSFHQSFSFPIIITRCNNVYGPNQFPEKLIPKFINQLLNQNPCTIHGKGDNLRSFLFIDDVIKAFDIILHRAKIGENL</sequence>
<protein>
    <submittedName>
        <fullName evidence="3">dTDP-D-glucose 4,6-dehydratase</fullName>
    </submittedName>
</protein>
<dbReference type="InterPro" id="IPR020904">
    <property type="entry name" value="Sc_DH/Rdtase_CS"/>
</dbReference>
<accession>F4Q5R7</accession>
<evidence type="ECO:0000313" key="3">
    <source>
        <dbReference type="EMBL" id="EGG17326.1"/>
    </source>
</evidence>
<dbReference type="STRING" id="1054147.F4Q5R7"/>
<reference evidence="4" key="1">
    <citation type="journal article" date="2011" name="Genome Res.">
        <title>Phylogeny-wide analysis of social amoeba genomes highlights ancient origins for complex intercellular communication.</title>
        <authorList>
            <person name="Heidel A.J."/>
            <person name="Lawal H.M."/>
            <person name="Felder M."/>
            <person name="Schilde C."/>
            <person name="Helps N.R."/>
            <person name="Tunggal B."/>
            <person name="Rivero F."/>
            <person name="John U."/>
            <person name="Schleicher M."/>
            <person name="Eichinger L."/>
            <person name="Platzer M."/>
            <person name="Noegel A.A."/>
            <person name="Schaap P."/>
            <person name="Gloeckner G."/>
        </authorList>
    </citation>
    <scope>NUCLEOTIDE SEQUENCE [LARGE SCALE GENOMIC DNA]</scope>
    <source>
        <strain evidence="4">SH3</strain>
    </source>
</reference>
<dbReference type="RefSeq" id="XP_004355810.1">
    <property type="nucleotide sequence ID" value="XM_004355757.1"/>
</dbReference>
<dbReference type="GeneID" id="14869199"/>
<evidence type="ECO:0000256" key="1">
    <source>
        <dbReference type="ARBA" id="ARBA00007637"/>
    </source>
</evidence>
<dbReference type="FunFam" id="3.40.50.720:FF:000304">
    <property type="entry name" value="UDP-glucose 4,6-dehydratase"/>
    <property type="match status" value="1"/>
</dbReference>
<dbReference type="KEGG" id="dfa:DFA_08321"/>